<dbReference type="EMBL" id="JAIWYP010000009">
    <property type="protein sequence ID" value="KAH3768522.1"/>
    <property type="molecule type" value="Genomic_DNA"/>
</dbReference>
<evidence type="ECO:0000313" key="3">
    <source>
        <dbReference type="Proteomes" id="UP000828390"/>
    </source>
</evidence>
<gene>
    <name evidence="2" type="ORF">DPMN_169736</name>
</gene>
<reference evidence="2" key="1">
    <citation type="journal article" date="2019" name="bioRxiv">
        <title>The Genome of the Zebra Mussel, Dreissena polymorpha: A Resource for Invasive Species Research.</title>
        <authorList>
            <person name="McCartney M.A."/>
            <person name="Auch B."/>
            <person name="Kono T."/>
            <person name="Mallez S."/>
            <person name="Zhang Y."/>
            <person name="Obille A."/>
            <person name="Becker A."/>
            <person name="Abrahante J.E."/>
            <person name="Garbe J."/>
            <person name="Badalamenti J.P."/>
            <person name="Herman A."/>
            <person name="Mangelson H."/>
            <person name="Liachko I."/>
            <person name="Sullivan S."/>
            <person name="Sone E.D."/>
            <person name="Koren S."/>
            <person name="Silverstein K.A.T."/>
            <person name="Beckman K.B."/>
            <person name="Gohl D.M."/>
        </authorList>
    </citation>
    <scope>NUCLEOTIDE SEQUENCE</scope>
    <source>
        <strain evidence="2">Duluth1</strain>
        <tissue evidence="2">Whole animal</tissue>
    </source>
</reference>
<comment type="caution">
    <text evidence="2">The sequence shown here is derived from an EMBL/GenBank/DDBJ whole genome shotgun (WGS) entry which is preliminary data.</text>
</comment>
<proteinExistence type="predicted"/>
<sequence length="144" mass="16439">MPEVGRKRLPCEHDHDDDFQPPAPRFDDILTAAIADVGTLRNFTRPARRSRLQKQKPGPKPKVVRLKFYLLPDGCELPKFSKQDADLAEADFKENIRSLYARLTGKDFSLFTNTQSRNLVAAPFSPTYFKTLKYQGTVVIKIQT</sequence>
<organism evidence="2 3">
    <name type="scientific">Dreissena polymorpha</name>
    <name type="common">Zebra mussel</name>
    <name type="synonym">Mytilus polymorpha</name>
    <dbReference type="NCBI Taxonomy" id="45954"/>
    <lineage>
        <taxon>Eukaryota</taxon>
        <taxon>Metazoa</taxon>
        <taxon>Spiralia</taxon>
        <taxon>Lophotrochozoa</taxon>
        <taxon>Mollusca</taxon>
        <taxon>Bivalvia</taxon>
        <taxon>Autobranchia</taxon>
        <taxon>Heteroconchia</taxon>
        <taxon>Euheterodonta</taxon>
        <taxon>Imparidentia</taxon>
        <taxon>Neoheterodontei</taxon>
        <taxon>Myida</taxon>
        <taxon>Dreissenoidea</taxon>
        <taxon>Dreissenidae</taxon>
        <taxon>Dreissena</taxon>
    </lineage>
</organism>
<evidence type="ECO:0000313" key="2">
    <source>
        <dbReference type="EMBL" id="KAH3768522.1"/>
    </source>
</evidence>
<dbReference type="Proteomes" id="UP000828390">
    <property type="component" value="Unassembled WGS sequence"/>
</dbReference>
<accession>A0A9D4DUX7</accession>
<dbReference type="AlphaFoldDB" id="A0A9D4DUX7"/>
<feature type="compositionally biased region" description="Basic and acidic residues" evidence="1">
    <location>
        <begin position="1"/>
        <end position="18"/>
    </location>
</feature>
<name>A0A9D4DUX7_DREPO</name>
<keyword evidence="3" id="KW-1185">Reference proteome</keyword>
<reference evidence="2" key="2">
    <citation type="submission" date="2020-11" db="EMBL/GenBank/DDBJ databases">
        <authorList>
            <person name="McCartney M.A."/>
            <person name="Auch B."/>
            <person name="Kono T."/>
            <person name="Mallez S."/>
            <person name="Becker A."/>
            <person name="Gohl D.M."/>
            <person name="Silverstein K.A.T."/>
            <person name="Koren S."/>
            <person name="Bechman K.B."/>
            <person name="Herman A."/>
            <person name="Abrahante J.E."/>
            <person name="Garbe J."/>
        </authorList>
    </citation>
    <scope>NUCLEOTIDE SEQUENCE</scope>
    <source>
        <strain evidence="2">Duluth1</strain>
        <tissue evidence="2">Whole animal</tissue>
    </source>
</reference>
<protein>
    <submittedName>
        <fullName evidence="2">Uncharacterized protein</fullName>
    </submittedName>
</protein>
<evidence type="ECO:0000256" key="1">
    <source>
        <dbReference type="SAM" id="MobiDB-lite"/>
    </source>
</evidence>
<feature type="region of interest" description="Disordered" evidence="1">
    <location>
        <begin position="1"/>
        <end position="23"/>
    </location>
</feature>